<keyword evidence="2" id="KW-0732">Signal</keyword>
<dbReference type="PANTHER" id="PTHR47920">
    <property type="entry name" value="PROTEIN CBG13378-RELATED"/>
    <property type="match status" value="1"/>
</dbReference>
<reference evidence="4 5" key="1">
    <citation type="submission" date="2022-02" db="EMBL/GenBank/DDBJ databases">
        <title>Chromosome-level reference genomes for two strains of Caenorhabditis briggsae: an improved platform for comparative genomics.</title>
        <authorList>
            <person name="Stevens L."/>
            <person name="Andersen E.C."/>
        </authorList>
    </citation>
    <scope>NUCLEOTIDE SEQUENCE [LARGE SCALE GENOMIC DNA]</scope>
    <source>
        <strain evidence="4">QX1410_ONT</strain>
        <tissue evidence="4">Whole-organism</tissue>
    </source>
</reference>
<name>A0AAE8ZW46_CAEBR</name>
<organism evidence="4 5">
    <name type="scientific">Caenorhabditis briggsae</name>
    <dbReference type="NCBI Taxonomy" id="6238"/>
    <lineage>
        <taxon>Eukaryota</taxon>
        <taxon>Metazoa</taxon>
        <taxon>Ecdysozoa</taxon>
        <taxon>Nematoda</taxon>
        <taxon>Chromadorea</taxon>
        <taxon>Rhabditida</taxon>
        <taxon>Rhabditina</taxon>
        <taxon>Rhabditomorpha</taxon>
        <taxon>Rhabditoidea</taxon>
        <taxon>Rhabditidae</taxon>
        <taxon>Peloderinae</taxon>
        <taxon>Caenorhabditis</taxon>
    </lineage>
</organism>
<dbReference type="AlphaFoldDB" id="A0AAE8ZW46"/>
<sequence>MHLFFTVLFAVFFAFPSEAVDLTCPSSPVTGDGKFPSGGLAKFPAGYSCSVDFQIPKGRVVKFVTQADANADGDQLSIRDAVSTVYGMGAPQSLMYAAADKANLLISTKTNNASFFVTWQYIDVTGYTKIQKPTGTILPLNFTKESFYEFTSSKNRVAFHTATLDRIFDMSLSRVYVYDGEDLSSNFLGTLLHFVNTKNMSASTGKSLTLVNFYGIPTLSHAIANDYSAVSHYDRYSFFVLSSSSAEFLGGVVVPNMLESAITMYCIDCQELYITDLILSDQRNGVQTVHFKPLSPTHVDNNLLVYKLGDPLSQSFPQQILTNTFTMIMYQCDLHYSIATGPLYTWSLGYSGRNGYIISPSAWNPTTALTAPFSTNISTTDTVKFVFNLQSVVVDKPGDKIRIEVGSSGVKPVFVEFNTTAMNTGTKAAYGTYMTTSFTGTTVGASFIMNFNVEDIASTTVIVETTTKSSNTCLDDRSSESKKNEEKKTKNIHSWLRDDGK</sequence>
<feature type="region of interest" description="Disordered" evidence="1">
    <location>
        <begin position="472"/>
        <end position="501"/>
    </location>
</feature>
<dbReference type="EMBL" id="CP090895">
    <property type="protein sequence ID" value="ULT85812.1"/>
    <property type="molecule type" value="Genomic_DNA"/>
</dbReference>
<evidence type="ECO:0000256" key="1">
    <source>
        <dbReference type="SAM" id="MobiDB-lite"/>
    </source>
</evidence>
<feature type="domain" description="CUB-like" evidence="3">
    <location>
        <begin position="23"/>
        <end position="124"/>
    </location>
</feature>
<protein>
    <recommendedName>
        <fullName evidence="3">CUB-like domain-containing protein</fullName>
    </recommendedName>
</protein>
<proteinExistence type="predicted"/>
<dbReference type="InterPro" id="IPR003366">
    <property type="entry name" value="CUB-like_dom"/>
</dbReference>
<feature type="chain" id="PRO_5041979074" description="CUB-like domain-containing protein" evidence="2">
    <location>
        <begin position="20"/>
        <end position="501"/>
    </location>
</feature>
<dbReference type="Pfam" id="PF02408">
    <property type="entry name" value="CUB_2"/>
    <property type="match status" value="1"/>
</dbReference>
<evidence type="ECO:0000256" key="2">
    <source>
        <dbReference type="SAM" id="SignalP"/>
    </source>
</evidence>
<evidence type="ECO:0000259" key="3">
    <source>
        <dbReference type="Pfam" id="PF02408"/>
    </source>
</evidence>
<evidence type="ECO:0000313" key="5">
    <source>
        <dbReference type="Proteomes" id="UP000827892"/>
    </source>
</evidence>
<dbReference type="Proteomes" id="UP000827892">
    <property type="component" value="Chromosome V"/>
</dbReference>
<evidence type="ECO:0000313" key="4">
    <source>
        <dbReference type="EMBL" id="ULT85812.1"/>
    </source>
</evidence>
<dbReference type="PANTHER" id="PTHR47920:SF1">
    <property type="entry name" value="CUB-LIKE DOMAIN-CONTAINING PROTEIN"/>
    <property type="match status" value="1"/>
</dbReference>
<accession>A0AAE8ZW46</accession>
<feature type="compositionally biased region" description="Basic and acidic residues" evidence="1">
    <location>
        <begin position="474"/>
        <end position="501"/>
    </location>
</feature>
<feature type="signal peptide" evidence="2">
    <location>
        <begin position="1"/>
        <end position="19"/>
    </location>
</feature>
<gene>
    <name evidence="4" type="ORF">L3Y34_005891</name>
</gene>